<gene>
    <name evidence="2" type="ORF">H920_07144</name>
</gene>
<reference evidence="2 3" key="1">
    <citation type="submission" date="2013-11" db="EMBL/GenBank/DDBJ databases">
        <title>The Damaraland mole rat (Fukomys damarensis) genome and evolution of African mole rats.</title>
        <authorList>
            <person name="Gladyshev V.N."/>
            <person name="Fang X."/>
        </authorList>
    </citation>
    <scope>NUCLEOTIDE SEQUENCE [LARGE SCALE GENOMIC DNA]</scope>
    <source>
        <tissue evidence="2">Liver</tissue>
    </source>
</reference>
<organism evidence="2 3">
    <name type="scientific">Fukomys damarensis</name>
    <name type="common">Damaraland mole rat</name>
    <name type="synonym">Cryptomys damarensis</name>
    <dbReference type="NCBI Taxonomy" id="885580"/>
    <lineage>
        <taxon>Eukaryota</taxon>
        <taxon>Metazoa</taxon>
        <taxon>Chordata</taxon>
        <taxon>Craniata</taxon>
        <taxon>Vertebrata</taxon>
        <taxon>Euteleostomi</taxon>
        <taxon>Mammalia</taxon>
        <taxon>Eutheria</taxon>
        <taxon>Euarchontoglires</taxon>
        <taxon>Glires</taxon>
        <taxon>Rodentia</taxon>
        <taxon>Hystricomorpha</taxon>
        <taxon>Bathyergidae</taxon>
        <taxon>Fukomys</taxon>
    </lineage>
</organism>
<accession>A0A091DK79</accession>
<evidence type="ECO:0000313" key="2">
    <source>
        <dbReference type="EMBL" id="KFO31502.1"/>
    </source>
</evidence>
<name>A0A091DK79_FUKDA</name>
<feature type="compositionally biased region" description="Acidic residues" evidence="1">
    <location>
        <begin position="9"/>
        <end position="21"/>
    </location>
</feature>
<dbReference type="AlphaFoldDB" id="A0A091DK79"/>
<feature type="region of interest" description="Disordered" evidence="1">
    <location>
        <begin position="1"/>
        <end position="124"/>
    </location>
</feature>
<feature type="compositionally biased region" description="Basic and acidic residues" evidence="1">
    <location>
        <begin position="49"/>
        <end position="104"/>
    </location>
</feature>
<dbReference type="EMBL" id="KN122275">
    <property type="protein sequence ID" value="KFO31502.1"/>
    <property type="molecule type" value="Genomic_DNA"/>
</dbReference>
<sequence>MQATPADAEGSEDSGNEDGEDPDRRISIQASDKWIACDEEFSDSEDEREGGCRNVADHKKGAKKARIEEDKKEMEDKKADVKEENKSKDNSGEKTDTKGAKSEQLELESLPDFRKSLNIKETLE</sequence>
<evidence type="ECO:0000313" key="3">
    <source>
        <dbReference type="Proteomes" id="UP000028990"/>
    </source>
</evidence>
<proteinExistence type="predicted"/>
<dbReference type="Proteomes" id="UP000028990">
    <property type="component" value="Unassembled WGS sequence"/>
</dbReference>
<evidence type="ECO:0000256" key="1">
    <source>
        <dbReference type="SAM" id="MobiDB-lite"/>
    </source>
</evidence>
<protein>
    <submittedName>
        <fullName evidence="2">Histone deacetylase 2</fullName>
    </submittedName>
</protein>
<feature type="compositionally biased region" description="Acidic residues" evidence="1">
    <location>
        <begin position="37"/>
        <end position="48"/>
    </location>
</feature>
<keyword evidence="3" id="KW-1185">Reference proteome</keyword>